<name>A0A819FFD8_9BILA</name>
<dbReference type="PROSITE" id="PS51125">
    <property type="entry name" value="NHL"/>
    <property type="match status" value="1"/>
</dbReference>
<dbReference type="SUPFAM" id="SSF48452">
    <property type="entry name" value="TPR-like"/>
    <property type="match status" value="1"/>
</dbReference>
<accession>A0A819FFD8</accession>
<dbReference type="InterPro" id="IPR011042">
    <property type="entry name" value="6-blade_b-propeller_TolB-like"/>
</dbReference>
<dbReference type="SUPFAM" id="SSF63825">
    <property type="entry name" value="YWTD domain"/>
    <property type="match status" value="1"/>
</dbReference>
<dbReference type="SUPFAM" id="SSF56399">
    <property type="entry name" value="ADP-ribosylation"/>
    <property type="match status" value="1"/>
</dbReference>
<dbReference type="Pfam" id="PF01436">
    <property type="entry name" value="NHL"/>
    <property type="match status" value="2"/>
</dbReference>
<gene>
    <name evidence="4" type="ORF">IZO911_LOCUS32837</name>
    <name evidence="5" type="ORF">KXQ929_LOCUS20909</name>
</gene>
<proteinExistence type="predicted"/>
<evidence type="ECO:0000313" key="6">
    <source>
        <dbReference type="Proteomes" id="UP000663868"/>
    </source>
</evidence>
<evidence type="ECO:0000313" key="4">
    <source>
        <dbReference type="EMBL" id="CAF1278600.1"/>
    </source>
</evidence>
<dbReference type="Gene3D" id="3.90.176.10">
    <property type="entry name" value="Toxin ADP-ribosyltransferase, Chain A, domain 1"/>
    <property type="match status" value="1"/>
</dbReference>
<dbReference type="InterPro" id="IPR050952">
    <property type="entry name" value="TRIM-NHL_E3_ligases"/>
</dbReference>
<feature type="repeat" description="NHL" evidence="2">
    <location>
        <begin position="761"/>
        <end position="789"/>
    </location>
</feature>
<dbReference type="Proteomes" id="UP000663868">
    <property type="component" value="Unassembled WGS sequence"/>
</dbReference>
<comment type="caution">
    <text evidence="5">The sequence shown here is derived from an EMBL/GenBank/DDBJ whole genome shotgun (WGS) entry which is preliminary data.</text>
</comment>
<dbReference type="InterPro" id="IPR003540">
    <property type="entry name" value="ADP-ribosyltransferase"/>
</dbReference>
<dbReference type="PANTHER" id="PTHR24104">
    <property type="entry name" value="E3 UBIQUITIN-PROTEIN LIGASE NHLRC1-RELATED"/>
    <property type="match status" value="1"/>
</dbReference>
<evidence type="ECO:0000313" key="5">
    <source>
        <dbReference type="EMBL" id="CAF3865652.1"/>
    </source>
</evidence>
<dbReference type="AlphaFoldDB" id="A0A819FFD8"/>
<evidence type="ECO:0000256" key="2">
    <source>
        <dbReference type="PROSITE-ProRule" id="PRU00504"/>
    </source>
</evidence>
<organism evidence="5 6">
    <name type="scientific">Adineta steineri</name>
    <dbReference type="NCBI Taxonomy" id="433720"/>
    <lineage>
        <taxon>Eukaryota</taxon>
        <taxon>Metazoa</taxon>
        <taxon>Spiralia</taxon>
        <taxon>Gnathifera</taxon>
        <taxon>Rotifera</taxon>
        <taxon>Eurotatoria</taxon>
        <taxon>Bdelloidea</taxon>
        <taxon>Adinetida</taxon>
        <taxon>Adinetidae</taxon>
        <taxon>Adineta</taxon>
    </lineage>
</organism>
<protein>
    <recommendedName>
        <fullName evidence="3">ADP ribosyltransferase domain-containing protein</fullName>
    </recommendedName>
</protein>
<dbReference type="Pfam" id="PF03496">
    <property type="entry name" value="ADPrib_exo_Tox"/>
    <property type="match status" value="1"/>
</dbReference>
<dbReference type="InterPro" id="IPR011990">
    <property type="entry name" value="TPR-like_helical_dom_sf"/>
</dbReference>
<dbReference type="GO" id="GO:0005576">
    <property type="term" value="C:extracellular region"/>
    <property type="evidence" value="ECO:0007669"/>
    <property type="project" value="InterPro"/>
</dbReference>
<dbReference type="PROSITE" id="PS51996">
    <property type="entry name" value="TR_MART"/>
    <property type="match status" value="1"/>
</dbReference>
<sequence length="792" mass="90963">MASASSSTDVSHSKSDEMHLEIFCLLWLDASSSTKEGRDTEPKLRAIINHLKKFQDAAQCQKYIHERSTKERVVMIVSGRLGREIVPSIHHLRQVISIYVYCMDKEGNEKWARNYKKIKAVVTDLDELISRIKADHKIQKMIEEPLSINIFTKGGGAGSSTTGLNGEFVFSQILIDFLIQLQYTEDDKQELIYLCKKQYKGNNDELSNIREFEEEYSSNKILWWYTRESFFYKTLNAALRTPTDIHTIFLFRKYIADIQYQLKRHQAKKHLRVYRSQMISNNELETLKQICGKFISINSFFSTSFDKQQALSFLNDSDGTKNLEAVLFQIDADPKMAITKPFADITEFSEFKREAEVLFMLGSIFRLDSVKHRENDKVWIIEMTLCNDEEYDLKQVLIDMKEQFMSEEINLQALAKILRGMGQTDLARKYFIRLLEQLPLNDSLRIDLYKDLGELEASIGHLDKSIEWRRKATELKKQIQSTSSSSISKPKNPVVSKIIKWKQNAITVAGGNGQGQQLNQLNRPLGIFIDEKKNLFIADWWNHRIIEWKYNAKEGQIIAGGNGQGTRLDQLHYPTDVIVDQQNHSIIIADLGNRRVIQWLNQNQQILIQNIDCYSLAMDKHGFLYVSDYKKNGVRRWKMGEYNNEGIVVVGGNGKGDQLNQLDCPGFIFVDEDESVYVSDRENHRVMKWKKGAKEGTTVAGGNGKGANLNQLHYPQGVVVNDLSQIYVADSGNDRVMRWYEGVEEGEVVVGGNGQGNQSNQLSSPRGLSFDDEENLYVVDFGNHRIQKFEII</sequence>
<feature type="domain" description="ADP ribosyltransferase" evidence="3">
    <location>
        <begin position="219"/>
        <end position="382"/>
    </location>
</feature>
<dbReference type="CDD" id="cd05819">
    <property type="entry name" value="NHL"/>
    <property type="match status" value="1"/>
</dbReference>
<dbReference type="Gene3D" id="2.120.10.30">
    <property type="entry name" value="TolB, C-terminal domain"/>
    <property type="match status" value="1"/>
</dbReference>
<evidence type="ECO:0000259" key="3">
    <source>
        <dbReference type="Pfam" id="PF03496"/>
    </source>
</evidence>
<dbReference type="Gene3D" id="2.40.10.500">
    <property type="match status" value="1"/>
</dbReference>
<dbReference type="GO" id="GO:0008270">
    <property type="term" value="F:zinc ion binding"/>
    <property type="evidence" value="ECO:0007669"/>
    <property type="project" value="UniProtKB-KW"/>
</dbReference>
<dbReference type="InterPro" id="IPR001258">
    <property type="entry name" value="NHL_repeat"/>
</dbReference>
<evidence type="ECO:0000256" key="1">
    <source>
        <dbReference type="ARBA" id="ARBA00022737"/>
    </source>
</evidence>
<dbReference type="EMBL" id="CAJNOE010000581">
    <property type="protein sequence ID" value="CAF1278600.1"/>
    <property type="molecule type" value="Genomic_DNA"/>
</dbReference>
<reference evidence="5" key="1">
    <citation type="submission" date="2021-02" db="EMBL/GenBank/DDBJ databases">
        <authorList>
            <person name="Nowell W R."/>
        </authorList>
    </citation>
    <scope>NUCLEOTIDE SEQUENCE</scope>
</reference>
<keyword evidence="1" id="KW-0677">Repeat</keyword>
<dbReference type="PANTHER" id="PTHR24104:SF25">
    <property type="entry name" value="PROTEIN LIN-41"/>
    <property type="match status" value="1"/>
</dbReference>
<dbReference type="Gene3D" id="1.25.40.10">
    <property type="entry name" value="Tetratricopeptide repeat domain"/>
    <property type="match status" value="1"/>
</dbReference>
<dbReference type="EMBL" id="CAJOBB010001497">
    <property type="protein sequence ID" value="CAF3865652.1"/>
    <property type="molecule type" value="Genomic_DNA"/>
</dbReference>
<dbReference type="Proteomes" id="UP000663860">
    <property type="component" value="Unassembled WGS sequence"/>
</dbReference>